<dbReference type="GO" id="GO:0016853">
    <property type="term" value="F:isomerase activity"/>
    <property type="evidence" value="ECO:0007669"/>
    <property type="project" value="UniProtKB-KW"/>
</dbReference>
<comment type="caution">
    <text evidence="2">The sequence shown here is derived from an EMBL/GenBank/DDBJ whole genome shotgun (WGS) entry which is preliminary data.</text>
</comment>
<feature type="domain" description="PpiC" evidence="1">
    <location>
        <begin position="119"/>
        <end position="240"/>
    </location>
</feature>
<keyword evidence="3" id="KW-1185">Reference proteome</keyword>
<name>A0ABV1N5L2_9GAMM</name>
<gene>
    <name evidence="2" type="ORF">ABE957_10060</name>
</gene>
<protein>
    <submittedName>
        <fullName evidence="2">Peptidylprolyl isomerase</fullName>
    </submittedName>
</protein>
<reference evidence="2 3" key="1">
    <citation type="submission" date="2024-05" db="EMBL/GenBank/DDBJ databases">
        <title>Halomonas sp. CS7 16S ribosomal RNA gene Genome sequencing and assembly.</title>
        <authorList>
            <person name="Yook S."/>
        </authorList>
    </citation>
    <scope>NUCLEOTIDE SEQUENCE [LARGE SCALE GENOMIC DNA]</scope>
    <source>
        <strain evidence="2 3">CS7</strain>
    </source>
</reference>
<accession>A0ABV1N5L2</accession>
<dbReference type="RefSeq" id="WP_349758547.1">
    <property type="nucleotide sequence ID" value="NZ_JBEGCI010000007.1"/>
</dbReference>
<evidence type="ECO:0000259" key="1">
    <source>
        <dbReference type="Pfam" id="PF13145"/>
    </source>
</evidence>
<evidence type="ECO:0000313" key="2">
    <source>
        <dbReference type="EMBL" id="MEQ6889017.1"/>
    </source>
</evidence>
<proteinExistence type="predicted"/>
<evidence type="ECO:0000313" key="3">
    <source>
        <dbReference type="Proteomes" id="UP001472978"/>
    </source>
</evidence>
<dbReference type="Pfam" id="PF13145">
    <property type="entry name" value="Rotamase_2"/>
    <property type="match status" value="1"/>
</dbReference>
<dbReference type="EMBL" id="JBEGCI010000007">
    <property type="protein sequence ID" value="MEQ6889017.1"/>
    <property type="molecule type" value="Genomic_DNA"/>
</dbReference>
<dbReference type="Proteomes" id="UP001472978">
    <property type="component" value="Unassembled WGS sequence"/>
</dbReference>
<organism evidence="2 3">
    <name type="scientific">Halomonas pelophila</name>
    <dbReference type="NCBI Taxonomy" id="3151122"/>
    <lineage>
        <taxon>Bacteria</taxon>
        <taxon>Pseudomonadati</taxon>
        <taxon>Pseudomonadota</taxon>
        <taxon>Gammaproteobacteria</taxon>
        <taxon>Oceanospirillales</taxon>
        <taxon>Halomonadaceae</taxon>
        <taxon>Halomonas</taxon>
    </lineage>
</organism>
<dbReference type="InterPro" id="IPR000297">
    <property type="entry name" value="PPIase_PpiC"/>
</dbReference>
<keyword evidence="2" id="KW-0413">Isomerase</keyword>
<sequence>MTLRTILLSPLVHFFLLGGLIFGAYALVEDEPVRPAVTPEVITLTPQQAARLAEQFAATWNRPPSVEELEGLMRAWVLEEAHVREARALGLDRGDAVIRQRLNLKMQFLAESGAAALAPDDATLQAYLDDHRDDFLRPARVAFEQVQLSPGQGDEARAIRAALERDAAPSSLGTPSLLPTSLPMTRASAVDRLFGQGFHAALAEAPRGRWHGPVESAYGRHLVRVTGRAEAVLLPLGEIRARVESEWRAAQTREMRESFAQALLERYAVTTPEAAEVLAP</sequence>